<name>A0A177KQZ2_9BACI</name>
<comment type="caution">
    <text evidence="1">The sequence shown here is derived from an EMBL/GenBank/DDBJ whole genome shotgun (WGS) entry which is preliminary data.</text>
</comment>
<dbReference type="Proteomes" id="UP000077271">
    <property type="component" value="Unassembled WGS sequence"/>
</dbReference>
<organism evidence="1 2">
    <name type="scientific">Domibacillus aminovorans</name>
    <dbReference type="NCBI Taxonomy" id="29332"/>
    <lineage>
        <taxon>Bacteria</taxon>
        <taxon>Bacillati</taxon>
        <taxon>Bacillota</taxon>
        <taxon>Bacilli</taxon>
        <taxon>Bacillales</taxon>
        <taxon>Bacillaceae</taxon>
        <taxon>Domibacillus</taxon>
    </lineage>
</organism>
<sequence length="80" mass="9641">MHQNHFPEYVFDYNIVIPNDRLLEIIDKHVPMLEAFREADHILCRIRLQHGTILLYRLLFENGRYHETTYGTNNNTNKLT</sequence>
<dbReference type="AlphaFoldDB" id="A0A177KQZ2"/>
<accession>A0A177KQZ2</accession>
<evidence type="ECO:0000313" key="2">
    <source>
        <dbReference type="Proteomes" id="UP000077271"/>
    </source>
</evidence>
<reference evidence="1 2" key="1">
    <citation type="submission" date="2016-01" db="EMBL/GenBank/DDBJ databases">
        <title>Investigation of taxonomic status of Bacillus aminovorans.</title>
        <authorList>
            <person name="Verma A."/>
            <person name="Pal Y."/>
            <person name="Krishnamurthi S."/>
        </authorList>
    </citation>
    <scope>NUCLEOTIDE SEQUENCE [LARGE SCALE GENOMIC DNA]</scope>
    <source>
        <strain evidence="1 2">DSM 4337</strain>
    </source>
</reference>
<gene>
    <name evidence="1" type="ORF">AWH48_03585</name>
</gene>
<proteinExistence type="predicted"/>
<dbReference type="OrthoDB" id="9813375at2"/>
<evidence type="ECO:0000313" key="1">
    <source>
        <dbReference type="EMBL" id="OAH55768.1"/>
    </source>
</evidence>
<dbReference type="EMBL" id="LQWZ01000023">
    <property type="protein sequence ID" value="OAH55768.1"/>
    <property type="molecule type" value="Genomic_DNA"/>
</dbReference>
<dbReference type="InterPro" id="IPR036525">
    <property type="entry name" value="Tubulin/FtsZ_GTPase_sf"/>
</dbReference>
<dbReference type="SUPFAM" id="SSF52490">
    <property type="entry name" value="Tubulin nucleotide-binding domain-like"/>
    <property type="match status" value="1"/>
</dbReference>
<protein>
    <submittedName>
        <fullName evidence="1">Uncharacterized protein</fullName>
    </submittedName>
</protein>